<feature type="domain" description="Dynein heavy chain linker" evidence="1">
    <location>
        <begin position="2"/>
        <end position="56"/>
    </location>
</feature>
<organism evidence="2 3">
    <name type="scientific">Ladona fulva</name>
    <name type="common">Scarce chaser dragonfly</name>
    <name type="synonym">Libellula fulva</name>
    <dbReference type="NCBI Taxonomy" id="123851"/>
    <lineage>
        <taxon>Eukaryota</taxon>
        <taxon>Metazoa</taxon>
        <taxon>Ecdysozoa</taxon>
        <taxon>Arthropoda</taxon>
        <taxon>Hexapoda</taxon>
        <taxon>Insecta</taxon>
        <taxon>Pterygota</taxon>
        <taxon>Palaeoptera</taxon>
        <taxon>Odonata</taxon>
        <taxon>Epiprocta</taxon>
        <taxon>Anisoptera</taxon>
        <taxon>Libelluloidea</taxon>
        <taxon>Libellulidae</taxon>
        <taxon>Ladona</taxon>
    </lineage>
</organism>
<dbReference type="Gene3D" id="3.20.180.20">
    <property type="entry name" value="Dynein heavy chain, N-terminal domain 2"/>
    <property type="match status" value="1"/>
</dbReference>
<name>A0A8K0P792_LADFU</name>
<evidence type="ECO:0000313" key="2">
    <source>
        <dbReference type="EMBL" id="KAG8235717.1"/>
    </source>
</evidence>
<dbReference type="OrthoDB" id="424310at2759"/>
<gene>
    <name evidence="2" type="ORF">J437_LFUL016352</name>
</gene>
<dbReference type="GO" id="GO:0007018">
    <property type="term" value="P:microtubule-based movement"/>
    <property type="evidence" value="ECO:0007669"/>
    <property type="project" value="InterPro"/>
</dbReference>
<feature type="domain" description="Dynein heavy chain linker" evidence="1">
    <location>
        <begin position="57"/>
        <end position="196"/>
    </location>
</feature>
<dbReference type="GO" id="GO:0051959">
    <property type="term" value="F:dynein light intermediate chain binding"/>
    <property type="evidence" value="ECO:0007669"/>
    <property type="project" value="InterPro"/>
</dbReference>
<dbReference type="InterPro" id="IPR013602">
    <property type="entry name" value="Dynein_heavy_linker"/>
</dbReference>
<evidence type="ECO:0000259" key="1">
    <source>
        <dbReference type="Pfam" id="PF08393"/>
    </source>
</evidence>
<reference evidence="2" key="2">
    <citation type="submission" date="2017-10" db="EMBL/GenBank/DDBJ databases">
        <title>Ladona fulva Genome sequencing and assembly.</title>
        <authorList>
            <person name="Murali S."/>
            <person name="Richards S."/>
            <person name="Bandaranaike D."/>
            <person name="Bellair M."/>
            <person name="Blankenburg K."/>
            <person name="Chao H."/>
            <person name="Dinh H."/>
            <person name="Doddapaneni H."/>
            <person name="Dugan-Rocha S."/>
            <person name="Elkadiri S."/>
            <person name="Gnanaolivu R."/>
            <person name="Hernandez B."/>
            <person name="Skinner E."/>
            <person name="Javaid M."/>
            <person name="Lee S."/>
            <person name="Li M."/>
            <person name="Ming W."/>
            <person name="Munidasa M."/>
            <person name="Muniz J."/>
            <person name="Nguyen L."/>
            <person name="Hughes D."/>
            <person name="Osuji N."/>
            <person name="Pu L.-L."/>
            <person name="Puazo M."/>
            <person name="Qu C."/>
            <person name="Quiroz J."/>
            <person name="Raj R."/>
            <person name="Weissenberger G."/>
            <person name="Xin Y."/>
            <person name="Zou X."/>
            <person name="Han Y."/>
            <person name="Worley K."/>
            <person name="Muzny D."/>
            <person name="Gibbs R."/>
        </authorList>
    </citation>
    <scope>NUCLEOTIDE SEQUENCE</scope>
    <source>
        <strain evidence="2">Sampled in the wild</strain>
    </source>
</reference>
<comment type="caution">
    <text evidence="2">The sequence shown here is derived from an EMBL/GenBank/DDBJ whole genome shotgun (WGS) entry which is preliminary data.</text>
</comment>
<dbReference type="PANTHER" id="PTHR45703:SF32">
    <property type="entry name" value="DYNEINS HEAVY CHAIN"/>
    <property type="match status" value="1"/>
</dbReference>
<accession>A0A8K0P792</accession>
<dbReference type="InterPro" id="IPR042228">
    <property type="entry name" value="Dynein_linker_3"/>
</dbReference>
<dbReference type="AlphaFoldDB" id="A0A8K0P792"/>
<dbReference type="PANTHER" id="PTHR45703">
    <property type="entry name" value="DYNEIN HEAVY CHAIN"/>
    <property type="match status" value="1"/>
</dbReference>
<dbReference type="GO" id="GO:0030286">
    <property type="term" value="C:dynein complex"/>
    <property type="evidence" value="ECO:0007669"/>
    <property type="project" value="InterPro"/>
</dbReference>
<evidence type="ECO:0000313" key="3">
    <source>
        <dbReference type="Proteomes" id="UP000792457"/>
    </source>
</evidence>
<dbReference type="EMBL" id="KZ308942">
    <property type="protein sequence ID" value="KAG8235717.1"/>
    <property type="molecule type" value="Genomic_DNA"/>
</dbReference>
<dbReference type="Pfam" id="PF08393">
    <property type="entry name" value="DHC_N2"/>
    <property type="match status" value="2"/>
</dbReference>
<protein>
    <recommendedName>
        <fullName evidence="1">Dynein heavy chain linker domain-containing protein</fullName>
    </recommendedName>
</protein>
<dbReference type="InterPro" id="IPR026983">
    <property type="entry name" value="DHC"/>
</dbReference>
<dbReference type="InterPro" id="IPR042222">
    <property type="entry name" value="Dynein_2_N"/>
</dbReference>
<dbReference type="Proteomes" id="UP000792457">
    <property type="component" value="Unassembled WGS sequence"/>
</dbReference>
<keyword evidence="3" id="KW-1185">Reference proteome</keyword>
<reference evidence="2" key="1">
    <citation type="submission" date="2013-04" db="EMBL/GenBank/DDBJ databases">
        <authorList>
            <person name="Qu J."/>
            <person name="Murali S.C."/>
            <person name="Bandaranaike D."/>
            <person name="Bellair M."/>
            <person name="Blankenburg K."/>
            <person name="Chao H."/>
            <person name="Dinh H."/>
            <person name="Doddapaneni H."/>
            <person name="Downs B."/>
            <person name="Dugan-Rocha S."/>
            <person name="Elkadiri S."/>
            <person name="Gnanaolivu R.D."/>
            <person name="Hernandez B."/>
            <person name="Javaid M."/>
            <person name="Jayaseelan J.C."/>
            <person name="Lee S."/>
            <person name="Li M."/>
            <person name="Ming W."/>
            <person name="Munidasa M."/>
            <person name="Muniz J."/>
            <person name="Nguyen L."/>
            <person name="Ongeri F."/>
            <person name="Osuji N."/>
            <person name="Pu L.-L."/>
            <person name="Puazo M."/>
            <person name="Qu C."/>
            <person name="Quiroz J."/>
            <person name="Raj R."/>
            <person name="Weissenberger G."/>
            <person name="Xin Y."/>
            <person name="Zou X."/>
            <person name="Han Y."/>
            <person name="Richards S."/>
            <person name="Worley K."/>
            <person name="Muzny D."/>
            <person name="Gibbs R."/>
        </authorList>
    </citation>
    <scope>NUCLEOTIDE SEQUENCE</scope>
    <source>
        <strain evidence="2">Sampled in the wild</strain>
    </source>
</reference>
<proteinExistence type="predicted"/>
<dbReference type="Gene3D" id="1.20.140.100">
    <property type="entry name" value="Dynein heavy chain, N-terminal domain 2"/>
    <property type="match status" value="2"/>
</dbReference>
<dbReference type="GO" id="GO:0045505">
    <property type="term" value="F:dynein intermediate chain binding"/>
    <property type="evidence" value="ECO:0007669"/>
    <property type="project" value="InterPro"/>
</dbReference>
<sequence length="203" mass="23533">MEPHKIVGIYRLKAIDDIFNAIEENQVSLAAMKSTRFVEPFIEEVKYWEKTLSMMANNIFLGEDISKQLPDESGKFNLITKEWEKISVNIYEKKNALKCLTAEGLLDNISSLNLQLEVIQKALEDYLEVKRRNFPRFYFISNDDLLDILGNSKNPEAVQPHLKKCFDNLHRLKLKPDPLEALGMYSSDGEFVEMKQCLGWIQN</sequence>